<dbReference type="Proteomes" id="UP000297900">
    <property type="component" value="Unassembled WGS sequence"/>
</dbReference>
<dbReference type="PANTHER" id="PTHR42840">
    <property type="entry name" value="NAD(P)-BINDING ROSSMANN-FOLD SUPERFAMILY PROTEIN-RELATED"/>
    <property type="match status" value="1"/>
</dbReference>
<gene>
    <name evidence="5" type="primary">iolG</name>
    <name evidence="5" type="ORF">E2980_13230</name>
</gene>
<dbReference type="PANTHER" id="PTHR42840:SF3">
    <property type="entry name" value="BINDING ROSSMANN FOLD OXIDOREDUCTASE, PUTATIVE (AFU_ORTHOLOGUE AFUA_2G10240)-RELATED"/>
    <property type="match status" value="1"/>
</dbReference>
<dbReference type="Gene3D" id="3.40.50.720">
    <property type="entry name" value="NAD(P)-binding Rossmann-like Domain"/>
    <property type="match status" value="1"/>
</dbReference>
<dbReference type="Gene3D" id="3.30.360.10">
    <property type="entry name" value="Dihydrodipicolinate Reductase, domain 2"/>
    <property type="match status" value="1"/>
</dbReference>
<comment type="caution">
    <text evidence="5">The sequence shown here is derived from an EMBL/GenBank/DDBJ whole genome shotgun (WGS) entry which is preliminary data.</text>
</comment>
<evidence type="ECO:0000313" key="5">
    <source>
        <dbReference type="EMBL" id="TFE25552.1"/>
    </source>
</evidence>
<evidence type="ECO:0000259" key="3">
    <source>
        <dbReference type="Pfam" id="PF01408"/>
    </source>
</evidence>
<dbReference type="InterPro" id="IPR030827">
    <property type="entry name" value="Myo_inos_IolG"/>
</dbReference>
<keyword evidence="2 5" id="KW-0560">Oxidoreductase</keyword>
<dbReference type="SUPFAM" id="SSF51735">
    <property type="entry name" value="NAD(P)-binding Rossmann-fold domains"/>
    <property type="match status" value="1"/>
</dbReference>
<protein>
    <submittedName>
        <fullName evidence="5">Inositol 2-dehydrogenase</fullName>
        <ecNumber evidence="5">1.1.1.18</ecNumber>
    </submittedName>
</protein>
<dbReference type="FunFam" id="3.30.360.10:FF:000023">
    <property type="entry name" value="Inositol 2-dehydrogenase"/>
    <property type="match status" value="1"/>
</dbReference>
<comment type="similarity">
    <text evidence="1">Belongs to the Gfo/Idh/MocA family.</text>
</comment>
<dbReference type="EMBL" id="SOMN01000018">
    <property type="protein sequence ID" value="TFE25552.1"/>
    <property type="molecule type" value="Genomic_DNA"/>
</dbReference>
<feature type="domain" description="GFO/IDH/MocA-like oxidoreductase" evidence="4">
    <location>
        <begin position="132"/>
        <end position="252"/>
    </location>
</feature>
<dbReference type="Pfam" id="PF22725">
    <property type="entry name" value="GFO_IDH_MocA_C3"/>
    <property type="match status" value="1"/>
</dbReference>
<feature type="domain" description="Gfo/Idh/MocA-like oxidoreductase N-terminal" evidence="3">
    <location>
        <begin position="4"/>
        <end position="124"/>
    </location>
</feature>
<dbReference type="Pfam" id="PF01408">
    <property type="entry name" value="GFO_IDH_MocA"/>
    <property type="match status" value="1"/>
</dbReference>
<sequence>MSKIKIGIIGAGRIGKIHADNMLRASKVEIVAISDLYAGDELQEWAEARGIATVTRDSEAILSDPDIDAVIICSSTDTHVPLIKRAAQQGKHIFCEKPISMDVRLTEEALEEVRKAGVQLQVGFNRRFDHNFKRVREHVRAGAIGEPQVVKITSRDPSPPPEEYIKVSGGIFIDMMIHDFDMARFLSGSEVEEVYAQGSVLVDPVFAEHGDVDTAIVSLRFENGAIGVIDCSRKAVYGYDQRAEVFGSKGAVSAANDFPSTAVLSTENGVWSDKPLHFFLERYNQAYIEETELFIDCLSNGKPVPVDGQDGRQAERIALAAKLSHQLRRPVKLTEIEELRKGV</sequence>
<name>A0A4Y8LV79_9BACL</name>
<dbReference type="GO" id="GO:0000166">
    <property type="term" value="F:nucleotide binding"/>
    <property type="evidence" value="ECO:0007669"/>
    <property type="project" value="InterPro"/>
</dbReference>
<evidence type="ECO:0000256" key="2">
    <source>
        <dbReference type="ARBA" id="ARBA00023002"/>
    </source>
</evidence>
<dbReference type="GO" id="GO:0050112">
    <property type="term" value="F:inositol 2-dehydrogenase (NAD+) activity"/>
    <property type="evidence" value="ECO:0007669"/>
    <property type="project" value="UniProtKB-EC"/>
</dbReference>
<dbReference type="SUPFAM" id="SSF55347">
    <property type="entry name" value="Glyceraldehyde-3-phosphate dehydrogenase-like, C-terminal domain"/>
    <property type="match status" value="1"/>
</dbReference>
<dbReference type="OrthoDB" id="9815825at2"/>
<keyword evidence="6" id="KW-1185">Reference proteome</keyword>
<evidence type="ECO:0000313" key="6">
    <source>
        <dbReference type="Proteomes" id="UP000297900"/>
    </source>
</evidence>
<dbReference type="AlphaFoldDB" id="A0A4Y8LV79"/>
<evidence type="ECO:0000259" key="4">
    <source>
        <dbReference type="Pfam" id="PF22725"/>
    </source>
</evidence>
<proteinExistence type="inferred from homology"/>
<dbReference type="InterPro" id="IPR000683">
    <property type="entry name" value="Gfo/Idh/MocA-like_OxRdtase_N"/>
</dbReference>
<dbReference type="InterPro" id="IPR055170">
    <property type="entry name" value="GFO_IDH_MocA-like_dom"/>
</dbReference>
<evidence type="ECO:0000256" key="1">
    <source>
        <dbReference type="ARBA" id="ARBA00010928"/>
    </source>
</evidence>
<dbReference type="RefSeq" id="WP_135152670.1">
    <property type="nucleotide sequence ID" value="NZ_SOMN01000018.1"/>
</dbReference>
<dbReference type="EC" id="1.1.1.18" evidence="5"/>
<organism evidence="5 6">
    <name type="scientific">Cohnella luojiensis</name>
    <dbReference type="NCBI Taxonomy" id="652876"/>
    <lineage>
        <taxon>Bacteria</taxon>
        <taxon>Bacillati</taxon>
        <taxon>Bacillota</taxon>
        <taxon>Bacilli</taxon>
        <taxon>Bacillales</taxon>
        <taxon>Paenibacillaceae</taxon>
        <taxon>Cohnella</taxon>
    </lineage>
</organism>
<reference evidence="5 6" key="1">
    <citation type="submission" date="2019-03" db="EMBL/GenBank/DDBJ databases">
        <title>Cohnella endophytica sp. nov., a novel endophytic bacterium isolated from bark of Sonneratia apetala.</title>
        <authorList>
            <person name="Tuo L."/>
        </authorList>
    </citation>
    <scope>NUCLEOTIDE SEQUENCE [LARGE SCALE GENOMIC DNA]</scope>
    <source>
        <strain evidence="5 6">CCTCC AB 208254</strain>
    </source>
</reference>
<accession>A0A4Y8LV79</accession>
<dbReference type="NCBIfam" id="TIGR04380">
    <property type="entry name" value="myo_inos_iolG"/>
    <property type="match status" value="1"/>
</dbReference>
<dbReference type="InterPro" id="IPR036291">
    <property type="entry name" value="NAD(P)-bd_dom_sf"/>
</dbReference>